<feature type="domain" description="C2H2-type" evidence="7">
    <location>
        <begin position="788"/>
        <end position="817"/>
    </location>
</feature>
<dbReference type="PROSITE" id="PS00028">
    <property type="entry name" value="ZINC_FINGER_C2H2_1"/>
    <property type="match status" value="9"/>
</dbReference>
<dbReference type="InterPro" id="IPR050329">
    <property type="entry name" value="GLI_C2H2-zinc-finger"/>
</dbReference>
<feature type="compositionally biased region" description="Low complexity" evidence="6">
    <location>
        <begin position="342"/>
        <end position="354"/>
    </location>
</feature>
<dbReference type="GO" id="GO:0008270">
    <property type="term" value="F:zinc ion binding"/>
    <property type="evidence" value="ECO:0007669"/>
    <property type="project" value="UniProtKB-KW"/>
</dbReference>
<gene>
    <name evidence="9" type="ORF">SARC_08926</name>
</gene>
<keyword evidence="2" id="KW-0677">Repeat</keyword>
<sequence>MLCNVCEKPAERVCSCLTRFFCSVDCQESDWTIGEHQTTCSMDNENGIASLTVSRPGATTAVKTNNPTTNTGSNKPTSAKDTESCPGKISPVGTKKKIPVRGEPGSILNAPGSTRTHESVGDSGDKNETVSEEAVSDTVSPAKKTAGKTANGEGMELRETQIVPTSSSKKSGPILTDVATSVSTSFGTKLSSLLKYGSSAFSTLVPGEQVGEATGDTDSGSGSSSVAAGSPNKGNTEITAGIEGPSTVEKNAEDRTLNALTTYEEDVDMDDALVVEPPQYMDFNLSVSGINSELPDLDLGLDEAADTEDGMKEKGKGKGVAGNKSGDKKVYKNSRVAITTTTVATTTAQPNNTTSDSENADSLNETRVESNAALSFTTTGVHADAEIANSKALVIVAPTPANRPKRACVTKPKPVQQTVVIVEKSAPKYKKVKIDHAALAAMKAATLSRPRGTQALPPTINETTGEQYPRRPPRRVPGTFVHERDIPIWMPTTAEMIPKRKDKTARMVKVDPNPQIQERTKKKLAGVVVKVSLEAPAQIPEGDNPDVMVCPRDDCSKRFLDKVDFGIHERLHTGDRTEVCDWDGCPKVFKTRHSYLTHHRIHTCTKHFACTWMGCGKYFDRNTKLLAHMRTHTGEKPYRCAFKGCGHQFAQASHMATHNRTHTGEKPYRCTWEGCDKSFARSSSREHHLRTHTGERPFDCTWEGCDKAFARMNSLVDHMRTHTGERPYKCQWDGCTKAFAQSSSLGTHWKIHTGEKPFICVWRDCDKRFGDRSGLEHHKRTHTGERPFPCNVPGCGKRFAQSTNLTRHMKTHTERMIQGST</sequence>
<keyword evidence="10" id="KW-1185">Reference proteome</keyword>
<feature type="domain" description="C2H2-type" evidence="7">
    <location>
        <begin position="548"/>
        <end position="577"/>
    </location>
</feature>
<dbReference type="Pfam" id="PF01753">
    <property type="entry name" value="zf-MYND"/>
    <property type="match status" value="1"/>
</dbReference>
<dbReference type="FunFam" id="3.30.160.60:FF:000072">
    <property type="entry name" value="zinc finger protein 143 isoform X1"/>
    <property type="match status" value="3"/>
</dbReference>
<evidence type="ECO:0008006" key="11">
    <source>
        <dbReference type="Google" id="ProtNLM"/>
    </source>
</evidence>
<reference evidence="9 10" key="1">
    <citation type="submission" date="2011-02" db="EMBL/GenBank/DDBJ databases">
        <title>The Genome Sequence of Sphaeroforma arctica JP610.</title>
        <authorList>
            <consortium name="The Broad Institute Genome Sequencing Platform"/>
            <person name="Russ C."/>
            <person name="Cuomo C."/>
            <person name="Young S.K."/>
            <person name="Zeng Q."/>
            <person name="Gargeya S."/>
            <person name="Alvarado L."/>
            <person name="Berlin A."/>
            <person name="Chapman S.B."/>
            <person name="Chen Z."/>
            <person name="Freedman E."/>
            <person name="Gellesch M."/>
            <person name="Goldberg J."/>
            <person name="Griggs A."/>
            <person name="Gujja S."/>
            <person name="Heilman E."/>
            <person name="Heiman D."/>
            <person name="Howarth C."/>
            <person name="Mehta T."/>
            <person name="Neiman D."/>
            <person name="Pearson M."/>
            <person name="Roberts A."/>
            <person name="Saif S."/>
            <person name="Shea T."/>
            <person name="Shenoy N."/>
            <person name="Sisk P."/>
            <person name="Stolte C."/>
            <person name="Sykes S."/>
            <person name="White J."/>
            <person name="Yandava C."/>
            <person name="Burger G."/>
            <person name="Gray M.W."/>
            <person name="Holland P.W.H."/>
            <person name="King N."/>
            <person name="Lang F.B.F."/>
            <person name="Roger A.J."/>
            <person name="Ruiz-Trillo I."/>
            <person name="Haas B."/>
            <person name="Nusbaum C."/>
            <person name="Birren B."/>
        </authorList>
    </citation>
    <scope>NUCLEOTIDE SEQUENCE [LARGE SCALE GENOMIC DNA]</scope>
    <source>
        <strain evidence="9 10">JP610</strain>
    </source>
</reference>
<dbReference type="OrthoDB" id="4748970at2759"/>
<dbReference type="EMBL" id="KQ242449">
    <property type="protein sequence ID" value="KNC78653.1"/>
    <property type="molecule type" value="Genomic_DNA"/>
</dbReference>
<dbReference type="Proteomes" id="UP000054560">
    <property type="component" value="Unassembled WGS sequence"/>
</dbReference>
<evidence type="ECO:0000256" key="3">
    <source>
        <dbReference type="ARBA" id="ARBA00022771"/>
    </source>
</evidence>
<dbReference type="InterPro" id="IPR002893">
    <property type="entry name" value="Znf_MYND"/>
</dbReference>
<feature type="compositionally biased region" description="Basic and acidic residues" evidence="6">
    <location>
        <begin position="115"/>
        <end position="129"/>
    </location>
</feature>
<feature type="domain" description="C2H2-type" evidence="7">
    <location>
        <begin position="578"/>
        <end position="607"/>
    </location>
</feature>
<evidence type="ECO:0000256" key="5">
    <source>
        <dbReference type="PROSITE-ProRule" id="PRU00134"/>
    </source>
</evidence>
<dbReference type="PROSITE" id="PS01360">
    <property type="entry name" value="ZF_MYND_1"/>
    <property type="match status" value="1"/>
</dbReference>
<feature type="compositionally biased region" description="Polar residues" evidence="6">
    <location>
        <begin position="355"/>
        <end position="365"/>
    </location>
</feature>
<dbReference type="GO" id="GO:0045944">
    <property type="term" value="P:positive regulation of transcription by RNA polymerase II"/>
    <property type="evidence" value="ECO:0007669"/>
    <property type="project" value="UniProtKB-ARBA"/>
</dbReference>
<feature type="region of interest" description="Disordered" evidence="6">
    <location>
        <begin position="209"/>
        <end position="253"/>
    </location>
</feature>
<feature type="domain" description="C2H2-type" evidence="7">
    <location>
        <begin position="758"/>
        <end position="787"/>
    </location>
</feature>
<feature type="domain" description="C2H2-type" evidence="7">
    <location>
        <begin position="638"/>
        <end position="667"/>
    </location>
</feature>
<feature type="domain" description="C2H2-type" evidence="7">
    <location>
        <begin position="668"/>
        <end position="697"/>
    </location>
</feature>
<dbReference type="Gene3D" id="6.10.140.2220">
    <property type="match status" value="1"/>
</dbReference>
<evidence type="ECO:0000259" key="7">
    <source>
        <dbReference type="PROSITE" id="PS50157"/>
    </source>
</evidence>
<keyword evidence="4" id="KW-0862">Zinc</keyword>
<dbReference type="InterPro" id="IPR036236">
    <property type="entry name" value="Znf_C2H2_sf"/>
</dbReference>
<proteinExistence type="predicted"/>
<dbReference type="InterPro" id="IPR013087">
    <property type="entry name" value="Znf_C2H2_type"/>
</dbReference>
<dbReference type="Gene3D" id="3.30.160.60">
    <property type="entry name" value="Classic Zinc Finger"/>
    <property type="match status" value="8"/>
</dbReference>
<feature type="region of interest" description="Disordered" evidence="6">
    <location>
        <begin position="307"/>
        <end position="327"/>
    </location>
</feature>
<feature type="region of interest" description="Disordered" evidence="6">
    <location>
        <begin position="58"/>
        <end position="173"/>
    </location>
</feature>
<feature type="domain" description="C2H2-type" evidence="7">
    <location>
        <begin position="698"/>
        <end position="727"/>
    </location>
</feature>
<feature type="region of interest" description="Disordered" evidence="6">
    <location>
        <begin position="342"/>
        <end position="365"/>
    </location>
</feature>
<dbReference type="AlphaFoldDB" id="A0A0L0FRR6"/>
<dbReference type="GO" id="GO:0000981">
    <property type="term" value="F:DNA-binding transcription factor activity, RNA polymerase II-specific"/>
    <property type="evidence" value="ECO:0007669"/>
    <property type="project" value="TreeGrafter"/>
</dbReference>
<evidence type="ECO:0000256" key="1">
    <source>
        <dbReference type="ARBA" id="ARBA00022723"/>
    </source>
</evidence>
<evidence type="ECO:0000259" key="8">
    <source>
        <dbReference type="PROSITE" id="PS50865"/>
    </source>
</evidence>
<dbReference type="Pfam" id="PF00096">
    <property type="entry name" value="zf-C2H2"/>
    <property type="match status" value="6"/>
</dbReference>
<dbReference type="SMART" id="SM00355">
    <property type="entry name" value="ZnF_C2H2"/>
    <property type="match status" value="9"/>
</dbReference>
<keyword evidence="3 5" id="KW-0863">Zinc-finger</keyword>
<dbReference type="FunFam" id="3.30.160.60:FF:000125">
    <property type="entry name" value="Putative zinc finger protein 143"/>
    <property type="match status" value="4"/>
</dbReference>
<organism evidence="9 10">
    <name type="scientific">Sphaeroforma arctica JP610</name>
    <dbReference type="NCBI Taxonomy" id="667725"/>
    <lineage>
        <taxon>Eukaryota</taxon>
        <taxon>Ichthyosporea</taxon>
        <taxon>Ichthyophonida</taxon>
        <taxon>Sphaeroforma</taxon>
    </lineage>
</organism>
<dbReference type="STRING" id="667725.A0A0L0FRR6"/>
<evidence type="ECO:0000256" key="4">
    <source>
        <dbReference type="ARBA" id="ARBA00022833"/>
    </source>
</evidence>
<dbReference type="PROSITE" id="PS50157">
    <property type="entry name" value="ZINC_FINGER_C2H2_2"/>
    <property type="match status" value="9"/>
</dbReference>
<feature type="compositionally biased region" description="Low complexity" evidence="6">
    <location>
        <begin position="213"/>
        <end position="230"/>
    </location>
</feature>
<dbReference type="eggNOG" id="KOG1721">
    <property type="taxonomic scope" value="Eukaryota"/>
</dbReference>
<dbReference type="GeneID" id="25909430"/>
<evidence type="ECO:0000256" key="2">
    <source>
        <dbReference type="ARBA" id="ARBA00022737"/>
    </source>
</evidence>
<dbReference type="SUPFAM" id="SSF144232">
    <property type="entry name" value="HIT/MYND zinc finger-like"/>
    <property type="match status" value="1"/>
</dbReference>
<feature type="compositionally biased region" description="Polar residues" evidence="6">
    <location>
        <begin position="61"/>
        <end position="77"/>
    </location>
</feature>
<feature type="domain" description="C2H2-type" evidence="7">
    <location>
        <begin position="608"/>
        <end position="637"/>
    </location>
</feature>
<dbReference type="PROSITE" id="PS50865">
    <property type="entry name" value="ZF_MYND_2"/>
    <property type="match status" value="1"/>
</dbReference>
<protein>
    <recommendedName>
        <fullName evidence="11">Zinc finger protein</fullName>
    </recommendedName>
</protein>
<evidence type="ECO:0000313" key="10">
    <source>
        <dbReference type="Proteomes" id="UP000054560"/>
    </source>
</evidence>
<feature type="domain" description="C2H2-type" evidence="7">
    <location>
        <begin position="728"/>
        <end position="757"/>
    </location>
</feature>
<evidence type="ECO:0000256" key="6">
    <source>
        <dbReference type="SAM" id="MobiDB-lite"/>
    </source>
</evidence>
<dbReference type="GO" id="GO:0005634">
    <property type="term" value="C:nucleus"/>
    <property type="evidence" value="ECO:0007669"/>
    <property type="project" value="UniProtKB-ARBA"/>
</dbReference>
<dbReference type="PANTHER" id="PTHR19818">
    <property type="entry name" value="ZINC FINGER PROTEIN ZIC AND GLI"/>
    <property type="match status" value="1"/>
</dbReference>
<evidence type="ECO:0000313" key="9">
    <source>
        <dbReference type="EMBL" id="KNC78653.1"/>
    </source>
</evidence>
<feature type="domain" description="MYND-type" evidence="8">
    <location>
        <begin position="3"/>
        <end position="40"/>
    </location>
</feature>
<dbReference type="GO" id="GO:0000978">
    <property type="term" value="F:RNA polymerase II cis-regulatory region sequence-specific DNA binding"/>
    <property type="evidence" value="ECO:0007669"/>
    <property type="project" value="TreeGrafter"/>
</dbReference>
<dbReference type="RefSeq" id="XP_014152555.1">
    <property type="nucleotide sequence ID" value="XM_014297080.1"/>
</dbReference>
<keyword evidence="1" id="KW-0479">Metal-binding</keyword>
<feature type="region of interest" description="Disordered" evidence="6">
    <location>
        <begin position="451"/>
        <end position="478"/>
    </location>
</feature>
<dbReference type="SUPFAM" id="SSF57667">
    <property type="entry name" value="beta-beta-alpha zinc fingers"/>
    <property type="match status" value="5"/>
</dbReference>
<accession>A0A0L0FRR6</accession>
<name>A0A0L0FRR6_9EUKA</name>
<dbReference type="PANTHER" id="PTHR19818:SF139">
    <property type="entry name" value="PAIR-RULE PROTEIN ODD-PAIRED"/>
    <property type="match status" value="1"/>
</dbReference>